<accession>A0A667G4N3</accession>
<dbReference type="AlphaFoldDB" id="A0A667G4N3"/>
<evidence type="ECO:0000313" key="2">
    <source>
        <dbReference type="Proteomes" id="UP000472241"/>
    </source>
</evidence>
<proteinExistence type="predicted"/>
<dbReference type="Proteomes" id="UP000472241">
    <property type="component" value="Unplaced"/>
</dbReference>
<organism evidence="1 2">
    <name type="scientific">Lynx canadensis</name>
    <name type="common">Canada lynx</name>
    <name type="synonym">Felis canadensis</name>
    <dbReference type="NCBI Taxonomy" id="61383"/>
    <lineage>
        <taxon>Eukaryota</taxon>
        <taxon>Metazoa</taxon>
        <taxon>Chordata</taxon>
        <taxon>Craniata</taxon>
        <taxon>Vertebrata</taxon>
        <taxon>Euteleostomi</taxon>
        <taxon>Mammalia</taxon>
        <taxon>Eutheria</taxon>
        <taxon>Laurasiatheria</taxon>
        <taxon>Carnivora</taxon>
        <taxon>Feliformia</taxon>
        <taxon>Felidae</taxon>
        <taxon>Felinae</taxon>
        <taxon>Lynx</taxon>
    </lineage>
</organism>
<evidence type="ECO:0000313" key="1">
    <source>
        <dbReference type="Ensembl" id="ENSLCNP00005008139.1"/>
    </source>
</evidence>
<dbReference type="Ensembl" id="ENSLCNT00005009144.1">
    <property type="protein sequence ID" value="ENSLCNP00005008139.1"/>
    <property type="gene ID" value="ENSLCNG00005005350.1"/>
</dbReference>
<protein>
    <submittedName>
        <fullName evidence="1">Uncharacterized protein</fullName>
    </submittedName>
</protein>
<reference evidence="1" key="1">
    <citation type="submission" date="2025-08" db="UniProtKB">
        <authorList>
            <consortium name="Ensembl"/>
        </authorList>
    </citation>
    <scope>IDENTIFICATION</scope>
</reference>
<name>A0A667G4N3_LYNCA</name>
<keyword evidence="2" id="KW-1185">Reference proteome</keyword>
<sequence length="59" mass="6581">SDNSRETSSQSIGGVFVGGWPGPAGCWWAMRSPDTSSTATWPPAWTWCAPWRRPMAIWR</sequence>
<reference evidence="1" key="2">
    <citation type="submission" date="2025-09" db="UniProtKB">
        <authorList>
            <consortium name="Ensembl"/>
        </authorList>
    </citation>
    <scope>IDENTIFICATION</scope>
</reference>